<comment type="caution">
    <text evidence="3">The sequence shown here is derived from an EMBL/GenBank/DDBJ whole genome shotgun (WGS) entry which is preliminary data.</text>
</comment>
<organism evidence="3 4">
    <name type="scientific">Amycolatopsis pithecellobii</name>
    <dbReference type="NCBI Taxonomy" id="664692"/>
    <lineage>
        <taxon>Bacteria</taxon>
        <taxon>Bacillati</taxon>
        <taxon>Actinomycetota</taxon>
        <taxon>Actinomycetes</taxon>
        <taxon>Pseudonocardiales</taxon>
        <taxon>Pseudonocardiaceae</taxon>
        <taxon>Amycolatopsis</taxon>
    </lineage>
</organism>
<evidence type="ECO:0000256" key="1">
    <source>
        <dbReference type="SAM" id="Phobius"/>
    </source>
</evidence>
<dbReference type="InterPro" id="IPR018649">
    <property type="entry name" value="SHOCT"/>
</dbReference>
<keyword evidence="4" id="KW-1185">Reference proteome</keyword>
<evidence type="ECO:0000259" key="2">
    <source>
        <dbReference type="Pfam" id="PF09851"/>
    </source>
</evidence>
<feature type="transmembrane region" description="Helical" evidence="1">
    <location>
        <begin position="12"/>
        <end position="36"/>
    </location>
</feature>
<keyword evidence="1" id="KW-0812">Transmembrane</keyword>
<accession>A0A6N7ZBN9</accession>
<name>A0A6N7ZBN9_9PSEU</name>
<keyword evidence="1" id="KW-0472">Membrane</keyword>
<feature type="domain" description="SHOCT" evidence="2">
    <location>
        <begin position="56"/>
        <end position="81"/>
    </location>
</feature>
<reference evidence="3 4" key="1">
    <citation type="submission" date="2019-11" db="EMBL/GenBank/DDBJ databases">
        <title>Draft genome of Amycolatopsis RM579.</title>
        <authorList>
            <person name="Duangmal K."/>
            <person name="Mingma R."/>
        </authorList>
    </citation>
    <scope>NUCLEOTIDE SEQUENCE [LARGE SCALE GENOMIC DNA]</scope>
    <source>
        <strain evidence="3 4">RM579</strain>
    </source>
</reference>
<evidence type="ECO:0000313" key="4">
    <source>
        <dbReference type="Proteomes" id="UP000440096"/>
    </source>
</evidence>
<gene>
    <name evidence="3" type="ORF">GKO32_35180</name>
</gene>
<evidence type="ECO:0000313" key="3">
    <source>
        <dbReference type="EMBL" id="MTD59191.1"/>
    </source>
</evidence>
<dbReference type="Proteomes" id="UP000440096">
    <property type="component" value="Unassembled WGS sequence"/>
</dbReference>
<proteinExistence type="predicted"/>
<dbReference type="EMBL" id="WMBA01000092">
    <property type="protein sequence ID" value="MTD59191.1"/>
    <property type="molecule type" value="Genomic_DNA"/>
</dbReference>
<dbReference type="OrthoDB" id="3748887at2"/>
<keyword evidence="1" id="KW-1133">Transmembrane helix</keyword>
<dbReference type="AlphaFoldDB" id="A0A6N7ZBN9"/>
<sequence length="96" mass="11050">MMYWYGNGMSGWGFALMTLSTIVFWGLVIFGVFVLVRGVSRSSAGRRFGSTGRSTPEELLAERFARGEIDEDEYHRRLDTLRRDLDMSSTNRDQYP</sequence>
<protein>
    <submittedName>
        <fullName evidence="3">SHOCT domain-containing protein</fullName>
    </submittedName>
</protein>
<dbReference type="Pfam" id="PF09851">
    <property type="entry name" value="SHOCT"/>
    <property type="match status" value="1"/>
</dbReference>